<comment type="similarity">
    <text evidence="1">Belongs to the LysR transcriptional regulatory family.</text>
</comment>
<sequence length="311" mass="33828">MDRLRAYEVFVTVVARGSFTKAADALDTSPANVTRYVNELEAHLRTRLINRTSRRLSLTEGGEALFDRAKSILEEVAETEALATTASLQPRGRLRINAPLSFGSLVLAPLWPKFMAKYPDVELDIALIDRVVDIVEEGYDLAIRISRTSSGNHIARRLGRSQNLVCASPDYLSSHGMPQVPADLSRHLCLGYTYGATSDEWQFAGPGGSLESVRVRWALRANNGETARAAALAGAGIIWQPSFVIGEDVRTGRLVEVMPGYHMPPVDILAIYASRRHLSAKVRVMVDFLVEAFQDAPLVEGVAAAAAAAAV</sequence>
<reference evidence="7" key="1">
    <citation type="submission" date="2010-12" db="EMBL/GenBank/DDBJ databases">
        <title>Complete sequence of Variovorax paradoxus EPS.</title>
        <authorList>
            <consortium name="US DOE Joint Genome Institute"/>
            <person name="Lucas S."/>
            <person name="Copeland A."/>
            <person name="Lapidus A."/>
            <person name="Cheng J.-F."/>
            <person name="Goodwin L."/>
            <person name="Pitluck S."/>
            <person name="Teshima H."/>
            <person name="Detter J.C."/>
            <person name="Han C."/>
            <person name="Tapia R."/>
            <person name="Land M."/>
            <person name="Hauser L."/>
            <person name="Kyrpides N."/>
            <person name="Ivanova N."/>
            <person name="Ovchinnikova G."/>
            <person name="Orwin P."/>
            <person name="Han J.-I.G."/>
            <person name="Woyke T."/>
        </authorList>
    </citation>
    <scope>NUCLEOTIDE SEQUENCE [LARGE SCALE GENOMIC DNA]</scope>
    <source>
        <strain evidence="7">EPS</strain>
    </source>
</reference>
<dbReference type="RefSeq" id="WP_013541343.1">
    <property type="nucleotide sequence ID" value="NC_014931.1"/>
</dbReference>
<dbReference type="SUPFAM" id="SSF46785">
    <property type="entry name" value="Winged helix' DNA-binding domain"/>
    <property type="match status" value="1"/>
</dbReference>
<dbReference type="InterPro" id="IPR005119">
    <property type="entry name" value="LysR_subst-bd"/>
</dbReference>
<dbReference type="PANTHER" id="PTHR30537:SF5">
    <property type="entry name" value="HTH-TYPE TRANSCRIPTIONAL ACTIVATOR TTDR-RELATED"/>
    <property type="match status" value="1"/>
</dbReference>
<dbReference type="OrthoDB" id="9026421at2"/>
<dbReference type="Gene3D" id="1.10.10.10">
    <property type="entry name" value="Winged helix-like DNA-binding domain superfamily/Winged helix DNA-binding domain"/>
    <property type="match status" value="1"/>
</dbReference>
<gene>
    <name evidence="6" type="ordered locus">Varpa_2924</name>
</gene>
<evidence type="ECO:0000313" key="6">
    <source>
        <dbReference type="EMBL" id="ADU37115.1"/>
    </source>
</evidence>
<dbReference type="PANTHER" id="PTHR30537">
    <property type="entry name" value="HTH-TYPE TRANSCRIPTIONAL REGULATOR"/>
    <property type="match status" value="1"/>
</dbReference>
<dbReference type="FunFam" id="3.40.190.290:FF:000001">
    <property type="entry name" value="Transcriptional regulator, LysR family"/>
    <property type="match status" value="1"/>
</dbReference>
<dbReference type="CDD" id="cd08422">
    <property type="entry name" value="PBP2_CrgA_like"/>
    <property type="match status" value="1"/>
</dbReference>
<dbReference type="KEGG" id="vpe:Varpa_2924"/>
<protein>
    <submittedName>
        <fullName evidence="6">Transcriptional regulator, LysR family</fullName>
    </submittedName>
</protein>
<evidence type="ECO:0000256" key="4">
    <source>
        <dbReference type="ARBA" id="ARBA00023163"/>
    </source>
</evidence>
<dbReference type="Proteomes" id="UP000008917">
    <property type="component" value="Chromosome"/>
</dbReference>
<dbReference type="GO" id="GO:0003700">
    <property type="term" value="F:DNA-binding transcription factor activity"/>
    <property type="evidence" value="ECO:0007669"/>
    <property type="project" value="InterPro"/>
</dbReference>
<evidence type="ECO:0000313" key="7">
    <source>
        <dbReference type="Proteomes" id="UP000008917"/>
    </source>
</evidence>
<dbReference type="STRING" id="595537.Varpa_2924"/>
<accession>E6V5X4</accession>
<keyword evidence="2" id="KW-0805">Transcription regulation</keyword>
<evidence type="ECO:0000256" key="3">
    <source>
        <dbReference type="ARBA" id="ARBA00023125"/>
    </source>
</evidence>
<dbReference type="InterPro" id="IPR000847">
    <property type="entry name" value="LysR_HTH_N"/>
</dbReference>
<evidence type="ECO:0000256" key="1">
    <source>
        <dbReference type="ARBA" id="ARBA00009437"/>
    </source>
</evidence>
<dbReference type="SUPFAM" id="SSF53850">
    <property type="entry name" value="Periplasmic binding protein-like II"/>
    <property type="match status" value="1"/>
</dbReference>
<dbReference type="HOGENOM" id="CLU_039613_16_2_4"/>
<keyword evidence="3" id="KW-0238">DNA-binding</keyword>
<dbReference type="Pfam" id="PF00126">
    <property type="entry name" value="HTH_1"/>
    <property type="match status" value="1"/>
</dbReference>
<feature type="domain" description="HTH lysR-type" evidence="5">
    <location>
        <begin position="1"/>
        <end position="59"/>
    </location>
</feature>
<proteinExistence type="inferred from homology"/>
<dbReference type="AlphaFoldDB" id="E6V5X4"/>
<dbReference type="Pfam" id="PF03466">
    <property type="entry name" value="LysR_substrate"/>
    <property type="match status" value="1"/>
</dbReference>
<dbReference type="FunFam" id="1.10.10.10:FF:000001">
    <property type="entry name" value="LysR family transcriptional regulator"/>
    <property type="match status" value="1"/>
</dbReference>
<evidence type="ECO:0000259" key="5">
    <source>
        <dbReference type="PROSITE" id="PS50931"/>
    </source>
</evidence>
<reference evidence="6 7" key="2">
    <citation type="journal article" date="2013" name="Genome Announc.">
        <title>Genome of the Root-Associated Plant Growth-Promoting Bacterium Variovorax paradoxus Strain EPS.</title>
        <authorList>
            <person name="Han J.I."/>
            <person name="Spain J.C."/>
            <person name="Leadbetter J.R."/>
            <person name="Ovchinnikova G."/>
            <person name="Goodwin L.A."/>
            <person name="Han C.S."/>
            <person name="Woyke T."/>
            <person name="Davenport K.W."/>
            <person name="Orwin P.M."/>
        </authorList>
    </citation>
    <scope>NUCLEOTIDE SEQUENCE [LARGE SCALE GENOMIC DNA]</scope>
    <source>
        <strain evidence="6 7">EPS</strain>
    </source>
</reference>
<dbReference type="Gene3D" id="3.40.190.290">
    <property type="match status" value="1"/>
</dbReference>
<organism evidence="6 7">
    <name type="scientific">Variovorax paradoxus (strain EPS)</name>
    <dbReference type="NCBI Taxonomy" id="595537"/>
    <lineage>
        <taxon>Bacteria</taxon>
        <taxon>Pseudomonadati</taxon>
        <taxon>Pseudomonadota</taxon>
        <taxon>Betaproteobacteria</taxon>
        <taxon>Burkholderiales</taxon>
        <taxon>Comamonadaceae</taxon>
        <taxon>Variovorax</taxon>
    </lineage>
</organism>
<name>E6V5X4_VARPE</name>
<keyword evidence="4" id="KW-0804">Transcription</keyword>
<evidence type="ECO:0000256" key="2">
    <source>
        <dbReference type="ARBA" id="ARBA00023015"/>
    </source>
</evidence>
<dbReference type="eggNOG" id="COG0583">
    <property type="taxonomic scope" value="Bacteria"/>
</dbReference>
<dbReference type="InterPro" id="IPR036390">
    <property type="entry name" value="WH_DNA-bd_sf"/>
</dbReference>
<dbReference type="InterPro" id="IPR058163">
    <property type="entry name" value="LysR-type_TF_proteobact-type"/>
</dbReference>
<dbReference type="GO" id="GO:0003677">
    <property type="term" value="F:DNA binding"/>
    <property type="evidence" value="ECO:0007669"/>
    <property type="project" value="UniProtKB-KW"/>
</dbReference>
<dbReference type="PROSITE" id="PS50931">
    <property type="entry name" value="HTH_LYSR"/>
    <property type="match status" value="1"/>
</dbReference>
<dbReference type="InterPro" id="IPR036388">
    <property type="entry name" value="WH-like_DNA-bd_sf"/>
</dbReference>
<dbReference type="EMBL" id="CP002417">
    <property type="protein sequence ID" value="ADU37115.1"/>
    <property type="molecule type" value="Genomic_DNA"/>
</dbReference>